<dbReference type="InterPro" id="IPR038695">
    <property type="entry name" value="Saro_0823-like_sf"/>
</dbReference>
<dbReference type="RefSeq" id="WP_073215544.1">
    <property type="nucleotide sequence ID" value="NZ_FNNS01000005.1"/>
</dbReference>
<evidence type="ECO:0000313" key="2">
    <source>
        <dbReference type="Proteomes" id="UP000184172"/>
    </source>
</evidence>
<proteinExistence type="predicted"/>
<sequence>MKKIFTSIAIIGALLTFSNCKDSASTDNKSLTREITFTKQGELNLIKAENDSIITKLDIEIADDDYKTQTGLMYRRSMAKNQGMLFIFKDSQIRSFYMKNTEFALDIIYFNSEKEIISIRKNAKPFDESSLPSEAPAQFVLEVNAGLSDKWNLTTGDTFQLIQEN</sequence>
<dbReference type="STRING" id="797419.SAMN05216556_105160"/>
<dbReference type="Proteomes" id="UP000184172">
    <property type="component" value="Unassembled WGS sequence"/>
</dbReference>
<dbReference type="AlphaFoldDB" id="A0A1M6D6C2"/>
<organism evidence="1 2">
    <name type="scientific">Aequorivita viscosa</name>
    <dbReference type="NCBI Taxonomy" id="797419"/>
    <lineage>
        <taxon>Bacteria</taxon>
        <taxon>Pseudomonadati</taxon>
        <taxon>Bacteroidota</taxon>
        <taxon>Flavobacteriia</taxon>
        <taxon>Flavobacteriales</taxon>
        <taxon>Flavobacteriaceae</taxon>
        <taxon>Aequorivita</taxon>
    </lineage>
</organism>
<reference evidence="2" key="1">
    <citation type="submission" date="2016-11" db="EMBL/GenBank/DDBJ databases">
        <authorList>
            <person name="Varghese N."/>
            <person name="Submissions S."/>
        </authorList>
    </citation>
    <scope>NUCLEOTIDE SEQUENCE [LARGE SCALE GENOMIC DNA]</scope>
    <source>
        <strain evidence="2">DSM 26349</strain>
    </source>
</reference>
<evidence type="ECO:0000313" key="1">
    <source>
        <dbReference type="EMBL" id="SHI68558.1"/>
    </source>
</evidence>
<dbReference type="OrthoDB" id="5526466at2"/>
<keyword evidence="2" id="KW-1185">Reference proteome</keyword>
<dbReference type="Pfam" id="PF02643">
    <property type="entry name" value="DUF192"/>
    <property type="match status" value="1"/>
</dbReference>
<evidence type="ECO:0008006" key="3">
    <source>
        <dbReference type="Google" id="ProtNLM"/>
    </source>
</evidence>
<dbReference type="Gene3D" id="2.60.120.1140">
    <property type="entry name" value="Protein of unknown function DUF192"/>
    <property type="match status" value="1"/>
</dbReference>
<name>A0A1M6D6C2_9FLAO</name>
<dbReference type="InterPro" id="IPR003795">
    <property type="entry name" value="DUF192"/>
</dbReference>
<protein>
    <recommendedName>
        <fullName evidence="3">DUF192 domain-containing protein</fullName>
    </recommendedName>
</protein>
<dbReference type="EMBL" id="FQYV01000004">
    <property type="protein sequence ID" value="SHI68558.1"/>
    <property type="molecule type" value="Genomic_DNA"/>
</dbReference>
<gene>
    <name evidence="1" type="ORF">SAMN04487908_104160</name>
</gene>
<dbReference type="PANTHER" id="PTHR37953">
    <property type="entry name" value="UPF0127 PROTEIN MJ1496"/>
    <property type="match status" value="1"/>
</dbReference>
<accession>A0A1M6D6C2</accession>
<dbReference type="PANTHER" id="PTHR37953:SF1">
    <property type="entry name" value="UPF0127 PROTEIN MJ1496"/>
    <property type="match status" value="1"/>
</dbReference>